<evidence type="ECO:0000313" key="2">
    <source>
        <dbReference type="Proteomes" id="UP000301475"/>
    </source>
</evidence>
<reference evidence="1 2" key="1">
    <citation type="submission" date="2019-04" db="EMBL/GenBank/DDBJ databases">
        <authorList>
            <person name="Embree M."/>
            <person name="Gaffney J.R."/>
        </authorList>
    </citation>
    <scope>NUCLEOTIDE SEQUENCE [LARGE SCALE GENOMIC DNA]</scope>
    <source>
        <strain evidence="1 2">JE7A12</strain>
    </source>
</reference>
<proteinExistence type="predicted"/>
<name>A0A4V1G5C4_9FIRM</name>
<dbReference type="Proteomes" id="UP000301475">
    <property type="component" value="Chromosome"/>
</dbReference>
<protein>
    <submittedName>
        <fullName evidence="1">Uncharacterized protein</fullName>
    </submittedName>
</protein>
<dbReference type="EMBL" id="CP039381">
    <property type="protein sequence ID" value="QCT07733.1"/>
    <property type="molecule type" value="Genomic_DNA"/>
</dbReference>
<sequence length="75" mass="8733">MSQVIDLCKAELNKDYIVHKIKNNNKVYENYGIFENAPIVPLYRSMGKNISAYKTYYGIFAIRNETAENIKVRNV</sequence>
<dbReference type="KEGG" id="ruj:E5Z56_10370"/>
<dbReference type="RefSeq" id="WP_138157724.1">
    <property type="nucleotide sequence ID" value="NZ_CP039381.1"/>
</dbReference>
<keyword evidence="2" id="KW-1185">Reference proteome</keyword>
<gene>
    <name evidence="1" type="ORF">E5Z56_10370</name>
</gene>
<organism evidence="1 2">
    <name type="scientific">Ruminococcus bovis</name>
    <dbReference type="NCBI Taxonomy" id="2564099"/>
    <lineage>
        <taxon>Bacteria</taxon>
        <taxon>Bacillati</taxon>
        <taxon>Bacillota</taxon>
        <taxon>Clostridia</taxon>
        <taxon>Eubacteriales</taxon>
        <taxon>Oscillospiraceae</taxon>
        <taxon>Ruminococcus</taxon>
    </lineage>
</organism>
<accession>A0A4V1G5C4</accession>
<dbReference type="AlphaFoldDB" id="A0A4V1G5C4"/>
<evidence type="ECO:0000313" key="1">
    <source>
        <dbReference type="EMBL" id="QCT07733.1"/>
    </source>
</evidence>